<feature type="binding site" evidence="7">
    <location>
        <position position="345"/>
    </location>
    <ligand>
        <name>Mn(2+)</name>
        <dbReference type="ChEBI" id="CHEBI:29035"/>
        <label>1</label>
    </ligand>
</feature>
<evidence type="ECO:0000313" key="11">
    <source>
        <dbReference type="EMBL" id="MTD01299.1"/>
    </source>
</evidence>
<protein>
    <recommendedName>
        <fullName evidence="6">Cyclic-di-AMP phosphodiesterase</fullName>
        <ecNumber evidence="6">3.1.4.-</ecNumber>
    </recommendedName>
</protein>
<sequence>MKKFRFETIHLVMMGLILFGLLALCVRIMQSKMLIILAIFLVLLFVVALLWYQKKIYELSDQDHIEILNEQTEENLKTLLDKMPVGVIQFDQDNAIEWYNPYAELIFTNEDGFFQEDVIQAVLSEKRKGDISQTFKVSGNRYTSYVDENAGIFYFFDAFIGNRQTIDSSMLRPVIGVISLDNYDELTDNLTDADISKINSFVANFIAEFMETRHIFYRRVNMDRYYFFTDYQNLKELMDDKFAILEVFRKEALEKQLRLTLSMGISYGQKNHNQIGQVALDNLNIALVRGGDQIVIRENEDGKNPIYFGGGSVSTVKRSRTRTRAMMTAISDKIKTVDNIFIVGHKKLDMDALGSAVGMQFFASNIIDNSFAVYDADDMGHDIERAIERLQADGKTRLISVNQAMRLVTENSLLVMVDHSKVSLTLSQNFYQMFEDVIVVDHHRRDDDFPENASLTFIESGASSASELVTELIQFQNDKKRLSKIQASILMAGIMLDTKNFSTRVTSRTFDVASYLRNRGSDSVEIQQISATDFNEYRQVNEIILRGETILDNIMVATGIYNKVYSNVIASKAADTMLSMAGIEASFAMVRTEKNRIVISARSRSKINVQRIMEKLGGGGHFNLAACQIENEDFDSVRQLLIETIENTMKETHEVE</sequence>
<dbReference type="Gene3D" id="3.90.1640.10">
    <property type="entry name" value="inorganic pyrophosphatase (n-terminal core)"/>
    <property type="match status" value="1"/>
</dbReference>
<keyword evidence="7" id="KW-0464">Manganese</keyword>
<evidence type="ECO:0000259" key="9">
    <source>
        <dbReference type="Pfam" id="PF02272"/>
    </source>
</evidence>
<dbReference type="GO" id="GO:0046872">
    <property type="term" value="F:metal ion binding"/>
    <property type="evidence" value="ECO:0007669"/>
    <property type="project" value="UniProtKB-KW"/>
</dbReference>
<comment type="catalytic activity">
    <reaction evidence="6">
        <text>3',3'-c-di-AMP + H2O = 5'-O-phosphonoadenylyl-(3'-&gt;5')-adenosine + H(+)</text>
        <dbReference type="Rhea" id="RHEA:54420"/>
        <dbReference type="ChEBI" id="CHEBI:15377"/>
        <dbReference type="ChEBI" id="CHEBI:15378"/>
        <dbReference type="ChEBI" id="CHEBI:71500"/>
        <dbReference type="ChEBI" id="CHEBI:138171"/>
    </reaction>
</comment>
<keyword evidence="6" id="KW-0378">Hydrolase</keyword>
<evidence type="ECO:0000256" key="5">
    <source>
        <dbReference type="ARBA" id="ARBA00023136"/>
    </source>
</evidence>
<evidence type="ECO:0000256" key="2">
    <source>
        <dbReference type="ARBA" id="ARBA00022475"/>
    </source>
</evidence>
<dbReference type="GO" id="GO:0003676">
    <property type="term" value="F:nucleic acid binding"/>
    <property type="evidence" value="ECO:0007669"/>
    <property type="project" value="UniProtKB-UniRule"/>
</dbReference>
<feature type="binding site" evidence="7">
    <location>
        <position position="418"/>
    </location>
    <ligand>
        <name>Mn(2+)</name>
        <dbReference type="ChEBI" id="CHEBI:29035"/>
        <label>1</label>
    </ligand>
</feature>
<evidence type="ECO:0000256" key="7">
    <source>
        <dbReference type="PIRSR" id="PIRSR026583-50"/>
    </source>
</evidence>
<dbReference type="GO" id="GO:0016787">
    <property type="term" value="F:hydrolase activity"/>
    <property type="evidence" value="ECO:0007669"/>
    <property type="project" value="UniProtKB-UniRule"/>
</dbReference>
<evidence type="ECO:0000256" key="4">
    <source>
        <dbReference type="ARBA" id="ARBA00022989"/>
    </source>
</evidence>
<dbReference type="Pfam" id="PF01368">
    <property type="entry name" value="DHH"/>
    <property type="match status" value="1"/>
</dbReference>
<dbReference type="PANTHER" id="PTHR47618:SF2">
    <property type="entry name" value="CYCLIC-DI-AMP PHOSPHODIESTERASE GDPP"/>
    <property type="match status" value="1"/>
</dbReference>
<dbReference type="Gene3D" id="3.30.450.20">
    <property type="entry name" value="PAS domain"/>
    <property type="match status" value="1"/>
</dbReference>
<keyword evidence="7" id="KW-0479">Metal-binding</keyword>
<keyword evidence="3" id="KW-0812">Transmembrane</keyword>
<feature type="binding site" evidence="7">
    <location>
        <position position="442"/>
    </location>
    <ligand>
        <name>Mn(2+)</name>
        <dbReference type="ChEBI" id="CHEBI:29035"/>
        <label>2</label>
    </ligand>
</feature>
<dbReference type="Proteomes" id="UP000483839">
    <property type="component" value="Unassembled WGS sequence"/>
</dbReference>
<feature type="binding site" evidence="7">
    <location>
        <position position="351"/>
    </location>
    <ligand>
        <name>Mn(2+)</name>
        <dbReference type="ChEBI" id="CHEBI:29035"/>
        <label>2</label>
    </ligand>
</feature>
<gene>
    <name evidence="11" type="ORF">GKS16_03285</name>
</gene>
<evidence type="ECO:0000313" key="12">
    <source>
        <dbReference type="Proteomes" id="UP000483839"/>
    </source>
</evidence>
<proteinExistence type="inferred from homology"/>
<organism evidence="11 12">
    <name type="scientific">Streptococcus uberis</name>
    <dbReference type="NCBI Taxonomy" id="1349"/>
    <lineage>
        <taxon>Bacteria</taxon>
        <taxon>Bacillati</taxon>
        <taxon>Bacillota</taxon>
        <taxon>Bacilli</taxon>
        <taxon>Lactobacillales</taxon>
        <taxon>Streptococcaceae</taxon>
        <taxon>Streptococcus</taxon>
    </lineage>
</organism>
<dbReference type="InterPro" id="IPR014528">
    <property type="entry name" value="GdpP/PdeA"/>
</dbReference>
<dbReference type="InterPro" id="IPR038763">
    <property type="entry name" value="DHH_sf"/>
</dbReference>
<comment type="cofactor">
    <cofactor evidence="7">
        <name>Mn(2+)</name>
        <dbReference type="ChEBI" id="CHEBI:29035"/>
    </cofactor>
    <text evidence="7">For phosphodiesterase activity, probably binds 2 Mn(2+) per subunit.</text>
</comment>
<dbReference type="PIRSF" id="PIRSF026583">
    <property type="entry name" value="YybT"/>
    <property type="match status" value="1"/>
</dbReference>
<feature type="binding site" evidence="7">
    <location>
        <position position="497"/>
    </location>
    <ligand>
        <name>Mn(2+)</name>
        <dbReference type="ChEBI" id="CHEBI:29035"/>
        <label>2</label>
    </ligand>
</feature>
<keyword evidence="5 6" id="KW-0472">Membrane</keyword>
<feature type="binding site" evidence="7">
    <location>
        <position position="349"/>
    </location>
    <ligand>
        <name>Mn(2+)</name>
        <dbReference type="ChEBI" id="CHEBI:29035"/>
        <label>1</label>
    </ligand>
</feature>
<dbReference type="EC" id="3.1.4.-" evidence="6"/>
<comment type="subcellular location">
    <subcellularLocation>
        <location evidence="1">Cell membrane</location>
        <topology evidence="1">Multi-pass membrane protein</topology>
    </subcellularLocation>
</comment>
<dbReference type="RefSeq" id="WP_015912130.1">
    <property type="nucleotide sequence ID" value="NZ_JADFBD010000009.1"/>
</dbReference>
<dbReference type="PANTHER" id="PTHR47618">
    <property type="entry name" value="BIFUNCTIONAL OLIGORIBONUCLEASE AND PAP PHOSPHATASE NRNA"/>
    <property type="match status" value="1"/>
</dbReference>
<dbReference type="GeneID" id="93827139"/>
<evidence type="ECO:0000259" key="10">
    <source>
        <dbReference type="Pfam" id="PF21370"/>
    </source>
</evidence>
<dbReference type="InterPro" id="IPR003156">
    <property type="entry name" value="DHHA1_dom"/>
</dbReference>
<dbReference type="GO" id="GO:0005886">
    <property type="term" value="C:plasma membrane"/>
    <property type="evidence" value="ECO:0007669"/>
    <property type="project" value="UniProtKB-SubCell"/>
</dbReference>
<feature type="domain" description="DDH" evidence="8">
    <location>
        <begin position="339"/>
        <end position="494"/>
    </location>
</feature>
<dbReference type="InterPro" id="IPR001667">
    <property type="entry name" value="DDH_dom"/>
</dbReference>
<dbReference type="InterPro" id="IPR051319">
    <property type="entry name" value="Oligoribo/pAp-PDE_c-di-AMP_PDE"/>
</dbReference>
<comment type="function">
    <text evidence="6">Has phosphodiesterase (PDE) activity against cyclic-di-AMP (c-di-AMP).</text>
</comment>
<dbReference type="Pfam" id="PF24898">
    <property type="entry name" value="GGDEF_GdpP"/>
    <property type="match status" value="1"/>
</dbReference>
<keyword evidence="4" id="KW-1133">Transmembrane helix</keyword>
<evidence type="ECO:0000256" key="3">
    <source>
        <dbReference type="ARBA" id="ARBA00022692"/>
    </source>
</evidence>
<comment type="caution">
    <text evidence="11">The sequence shown here is derived from an EMBL/GenBank/DDBJ whole genome shotgun (WGS) entry which is preliminary data.</text>
</comment>
<dbReference type="Pfam" id="PF21370">
    <property type="entry name" value="PAS_GdpP"/>
    <property type="match status" value="1"/>
</dbReference>
<name>A0A380MGK6_STRUB</name>
<evidence type="ECO:0000259" key="8">
    <source>
        <dbReference type="Pfam" id="PF01368"/>
    </source>
</evidence>
<dbReference type="OMA" id="IIWYNHK"/>
<reference evidence="11 12" key="1">
    <citation type="submission" date="2019-11" db="EMBL/GenBank/DDBJ databases">
        <title>Streptococcus uberis isolated from clinical mastitis cases on a southeastern Queensland dairy.</title>
        <authorList>
            <person name="Workentine M.L."/>
            <person name="Price R."/>
            <person name="Olchowy T."/>
        </authorList>
    </citation>
    <scope>NUCLEOTIDE SEQUENCE [LARGE SCALE GENOMIC DNA]</scope>
    <source>
        <strain evidence="11 12">OLC4459-A17</strain>
    </source>
</reference>
<comment type="similarity">
    <text evidence="6">Belongs to the GdpP/PdeA phosphodiesterase family.</text>
</comment>
<feature type="binding site" evidence="7">
    <location>
        <position position="418"/>
    </location>
    <ligand>
        <name>Mn(2+)</name>
        <dbReference type="ChEBI" id="CHEBI:29035"/>
        <label>2</label>
    </ligand>
</feature>
<keyword evidence="2 6" id="KW-1003">Cell membrane</keyword>
<dbReference type="AlphaFoldDB" id="A0A380MGK6"/>
<dbReference type="InterPro" id="IPR049553">
    <property type="entry name" value="GdpP-like_PAS"/>
</dbReference>
<accession>A0A380MGK6</accession>
<evidence type="ECO:0000256" key="1">
    <source>
        <dbReference type="ARBA" id="ARBA00004651"/>
    </source>
</evidence>
<feature type="domain" description="Cyclic-di-AMP phosphodiesterase GdpP-like PAS" evidence="10">
    <location>
        <begin position="80"/>
        <end position="157"/>
    </location>
</feature>
<evidence type="ECO:0000256" key="6">
    <source>
        <dbReference type="PIRNR" id="PIRNR026583"/>
    </source>
</evidence>
<dbReference type="Gene3D" id="3.10.310.30">
    <property type="match status" value="1"/>
</dbReference>
<dbReference type="EMBL" id="WLXI01000034">
    <property type="protein sequence ID" value="MTD01299.1"/>
    <property type="molecule type" value="Genomic_DNA"/>
</dbReference>
<feature type="domain" description="DHHA1" evidence="9">
    <location>
        <begin position="563"/>
        <end position="646"/>
    </location>
</feature>
<dbReference type="SUPFAM" id="SSF64182">
    <property type="entry name" value="DHH phosphoesterases"/>
    <property type="match status" value="1"/>
</dbReference>
<dbReference type="Pfam" id="PF02272">
    <property type="entry name" value="DHHA1"/>
    <property type="match status" value="1"/>
</dbReference>